<evidence type="ECO:0000313" key="10">
    <source>
        <dbReference type="Proteomes" id="UP000008144"/>
    </source>
</evidence>
<dbReference type="InterPro" id="IPR036638">
    <property type="entry name" value="HLH_DNA-bd_sf"/>
</dbReference>
<dbReference type="GO" id="GO:0007423">
    <property type="term" value="P:sensory organ development"/>
    <property type="evidence" value="ECO:0000318"/>
    <property type="project" value="GO_Central"/>
</dbReference>
<dbReference type="OMA" id="HKPPLEG"/>
<dbReference type="GO" id="GO:0046983">
    <property type="term" value="F:protein dimerization activity"/>
    <property type="evidence" value="ECO:0007669"/>
    <property type="project" value="InterPro"/>
</dbReference>
<dbReference type="GO" id="GO:0061564">
    <property type="term" value="P:axon development"/>
    <property type="evidence" value="ECO:0000318"/>
    <property type="project" value="GO_Central"/>
</dbReference>
<dbReference type="STRING" id="7719.ENSCINP00000024568"/>
<accession>F6YWM5</accession>
<sequence>SRKRRQAANARERRRMEGLNKAFDSLRKVVPSISRRRKLSKYETLQMALSYIEELGRILQTTPSEANEKCSNEADTLHCDRKCNVKIEKKDDEFLR</sequence>
<dbReference type="AlphaFoldDB" id="F6YWM5"/>
<reference evidence="9" key="3">
    <citation type="submission" date="2025-08" db="UniProtKB">
        <authorList>
            <consortium name="Ensembl"/>
        </authorList>
    </citation>
    <scope>IDENTIFICATION</scope>
</reference>
<dbReference type="GO" id="GO:0005634">
    <property type="term" value="C:nucleus"/>
    <property type="evidence" value="ECO:0000318"/>
    <property type="project" value="GO_Central"/>
</dbReference>
<keyword evidence="7" id="KW-0539">Nucleus</keyword>
<dbReference type="PANTHER" id="PTHR19290">
    <property type="entry name" value="BASIC HELIX-LOOP-HELIX PROTEIN NEUROGENIN-RELATED"/>
    <property type="match status" value="1"/>
</dbReference>
<dbReference type="SUPFAM" id="SSF47459">
    <property type="entry name" value="HLH, helix-loop-helix DNA-binding domain"/>
    <property type="match status" value="1"/>
</dbReference>
<comment type="subcellular location">
    <subcellularLocation>
        <location evidence="1">Nucleus</location>
    </subcellularLocation>
</comment>
<evidence type="ECO:0000256" key="6">
    <source>
        <dbReference type="ARBA" id="ARBA00023163"/>
    </source>
</evidence>
<dbReference type="GO" id="GO:0048663">
    <property type="term" value="P:neuron fate commitment"/>
    <property type="evidence" value="ECO:0000318"/>
    <property type="project" value="GO_Central"/>
</dbReference>
<reference evidence="9" key="4">
    <citation type="submission" date="2025-09" db="UniProtKB">
        <authorList>
            <consortium name="Ensembl"/>
        </authorList>
    </citation>
    <scope>IDENTIFICATION</scope>
</reference>
<dbReference type="HOGENOM" id="CLU_2364889_0_0_1"/>
<reference evidence="9" key="2">
    <citation type="journal article" date="2008" name="Genome Biol.">
        <title>Improved genome assembly and evidence-based global gene model set for the chordate Ciona intestinalis: new insight into intron and operon populations.</title>
        <authorList>
            <person name="Satou Y."/>
            <person name="Mineta K."/>
            <person name="Ogasawara M."/>
            <person name="Sasakura Y."/>
            <person name="Shoguchi E."/>
            <person name="Ueno K."/>
            <person name="Yamada L."/>
            <person name="Matsumoto J."/>
            <person name="Wasserscheid J."/>
            <person name="Dewar K."/>
            <person name="Wiley G.B."/>
            <person name="Macmil S.L."/>
            <person name="Roe B.A."/>
            <person name="Zeller R.W."/>
            <person name="Hastings K.E."/>
            <person name="Lemaire P."/>
            <person name="Lindquist E."/>
            <person name="Endo T."/>
            <person name="Hotta K."/>
            <person name="Inaba K."/>
        </authorList>
    </citation>
    <scope>NUCLEOTIDE SEQUENCE [LARGE SCALE GENOMIC DNA]</scope>
    <source>
        <strain evidence="9">wild type</strain>
    </source>
</reference>
<evidence type="ECO:0000256" key="7">
    <source>
        <dbReference type="ARBA" id="ARBA00023242"/>
    </source>
</evidence>
<dbReference type="InParanoid" id="F6YWM5"/>
<dbReference type="SMART" id="SM00353">
    <property type="entry name" value="HLH"/>
    <property type="match status" value="1"/>
</dbReference>
<dbReference type="InterPro" id="IPR011598">
    <property type="entry name" value="bHLH_dom"/>
</dbReference>
<dbReference type="PROSITE" id="PS50888">
    <property type="entry name" value="BHLH"/>
    <property type="match status" value="1"/>
</dbReference>
<evidence type="ECO:0000256" key="3">
    <source>
        <dbReference type="ARBA" id="ARBA00022782"/>
    </source>
</evidence>
<evidence type="ECO:0000256" key="2">
    <source>
        <dbReference type="ARBA" id="ARBA00022473"/>
    </source>
</evidence>
<name>F6YWM5_CIOIN</name>
<keyword evidence="4" id="KW-0524">Neurogenesis</keyword>
<dbReference type="FunFam" id="4.10.280.10:FF:000025">
    <property type="entry name" value="protein atonal homolog 7"/>
    <property type="match status" value="1"/>
</dbReference>
<organism evidence="9 10">
    <name type="scientific">Ciona intestinalis</name>
    <name type="common">Transparent sea squirt</name>
    <name type="synonym">Ascidia intestinalis</name>
    <dbReference type="NCBI Taxonomy" id="7719"/>
    <lineage>
        <taxon>Eukaryota</taxon>
        <taxon>Metazoa</taxon>
        <taxon>Chordata</taxon>
        <taxon>Tunicata</taxon>
        <taxon>Ascidiacea</taxon>
        <taxon>Phlebobranchia</taxon>
        <taxon>Cionidae</taxon>
        <taxon>Ciona</taxon>
    </lineage>
</organism>
<evidence type="ECO:0000313" key="9">
    <source>
        <dbReference type="Ensembl" id="ENSCINP00000024568.2"/>
    </source>
</evidence>
<dbReference type="GeneTree" id="ENSGT00940000168200"/>
<protein>
    <recommendedName>
        <fullName evidence="8">BHLH domain-containing protein</fullName>
    </recommendedName>
</protein>
<dbReference type="GO" id="GO:0000981">
    <property type="term" value="F:DNA-binding transcription factor activity, RNA polymerase II-specific"/>
    <property type="evidence" value="ECO:0000318"/>
    <property type="project" value="GO_Central"/>
</dbReference>
<dbReference type="InterPro" id="IPR050359">
    <property type="entry name" value="bHLH_transcription_factors"/>
</dbReference>
<dbReference type="Gene3D" id="4.10.280.10">
    <property type="entry name" value="Helix-loop-helix DNA-binding domain"/>
    <property type="match status" value="1"/>
</dbReference>
<feature type="domain" description="BHLH" evidence="8">
    <location>
        <begin position="3"/>
        <end position="55"/>
    </location>
</feature>
<keyword evidence="3" id="KW-0221">Differentiation</keyword>
<keyword evidence="5" id="KW-0805">Transcription regulation</keyword>
<dbReference type="Proteomes" id="UP000008144">
    <property type="component" value="Chromosome 8"/>
</dbReference>
<keyword evidence="2" id="KW-0217">Developmental protein</keyword>
<proteinExistence type="predicted"/>
<evidence type="ECO:0000259" key="8">
    <source>
        <dbReference type="PROSITE" id="PS50888"/>
    </source>
</evidence>
<dbReference type="GO" id="GO:0045944">
    <property type="term" value="P:positive regulation of transcription by RNA polymerase II"/>
    <property type="evidence" value="ECO:0000318"/>
    <property type="project" value="GO_Central"/>
</dbReference>
<evidence type="ECO:0000256" key="5">
    <source>
        <dbReference type="ARBA" id="ARBA00023015"/>
    </source>
</evidence>
<evidence type="ECO:0000256" key="4">
    <source>
        <dbReference type="ARBA" id="ARBA00022902"/>
    </source>
</evidence>
<keyword evidence="6" id="KW-0804">Transcription</keyword>
<evidence type="ECO:0000256" key="1">
    <source>
        <dbReference type="ARBA" id="ARBA00004123"/>
    </source>
</evidence>
<dbReference type="EMBL" id="EAAA01002574">
    <property type="status" value="NOT_ANNOTATED_CDS"/>
    <property type="molecule type" value="Genomic_DNA"/>
</dbReference>
<dbReference type="GO" id="GO:0070888">
    <property type="term" value="F:E-box binding"/>
    <property type="evidence" value="ECO:0000318"/>
    <property type="project" value="GO_Central"/>
</dbReference>
<reference evidence="10" key="1">
    <citation type="journal article" date="2002" name="Science">
        <title>The draft genome of Ciona intestinalis: insights into chordate and vertebrate origins.</title>
        <authorList>
            <person name="Dehal P."/>
            <person name="Satou Y."/>
            <person name="Campbell R.K."/>
            <person name="Chapman J."/>
            <person name="Degnan B."/>
            <person name="De Tomaso A."/>
            <person name="Davidson B."/>
            <person name="Di Gregorio A."/>
            <person name="Gelpke M."/>
            <person name="Goodstein D.M."/>
            <person name="Harafuji N."/>
            <person name="Hastings K.E."/>
            <person name="Ho I."/>
            <person name="Hotta K."/>
            <person name="Huang W."/>
            <person name="Kawashima T."/>
            <person name="Lemaire P."/>
            <person name="Martinez D."/>
            <person name="Meinertzhagen I.A."/>
            <person name="Necula S."/>
            <person name="Nonaka M."/>
            <person name="Putnam N."/>
            <person name="Rash S."/>
            <person name="Saiga H."/>
            <person name="Satake M."/>
            <person name="Terry A."/>
            <person name="Yamada L."/>
            <person name="Wang H.G."/>
            <person name="Awazu S."/>
            <person name="Azumi K."/>
            <person name="Boore J."/>
            <person name="Branno M."/>
            <person name="Chin-Bow S."/>
            <person name="DeSantis R."/>
            <person name="Doyle S."/>
            <person name="Francino P."/>
            <person name="Keys D.N."/>
            <person name="Haga S."/>
            <person name="Hayashi H."/>
            <person name="Hino K."/>
            <person name="Imai K.S."/>
            <person name="Inaba K."/>
            <person name="Kano S."/>
            <person name="Kobayashi K."/>
            <person name="Kobayashi M."/>
            <person name="Lee B.I."/>
            <person name="Makabe K.W."/>
            <person name="Manohar C."/>
            <person name="Matassi G."/>
            <person name="Medina M."/>
            <person name="Mochizuki Y."/>
            <person name="Mount S."/>
            <person name="Morishita T."/>
            <person name="Miura S."/>
            <person name="Nakayama A."/>
            <person name="Nishizaka S."/>
            <person name="Nomoto H."/>
            <person name="Ohta F."/>
            <person name="Oishi K."/>
            <person name="Rigoutsos I."/>
            <person name="Sano M."/>
            <person name="Sasaki A."/>
            <person name="Sasakura Y."/>
            <person name="Shoguchi E."/>
            <person name="Shin-i T."/>
            <person name="Spagnuolo A."/>
            <person name="Stainier D."/>
            <person name="Suzuki M.M."/>
            <person name="Tassy O."/>
            <person name="Takatori N."/>
            <person name="Tokuoka M."/>
            <person name="Yagi K."/>
            <person name="Yoshizaki F."/>
            <person name="Wada S."/>
            <person name="Zhang C."/>
            <person name="Hyatt P.D."/>
            <person name="Larimer F."/>
            <person name="Detter C."/>
            <person name="Doggett N."/>
            <person name="Glavina T."/>
            <person name="Hawkins T."/>
            <person name="Richardson P."/>
            <person name="Lucas S."/>
            <person name="Kohara Y."/>
            <person name="Levine M."/>
            <person name="Satoh N."/>
            <person name="Rokhsar D.S."/>
        </authorList>
    </citation>
    <scope>NUCLEOTIDE SEQUENCE [LARGE SCALE GENOMIC DNA]</scope>
</reference>
<keyword evidence="10" id="KW-1185">Reference proteome</keyword>
<dbReference type="Ensembl" id="ENSCINT00000024814.2">
    <property type="protein sequence ID" value="ENSCINP00000024568.2"/>
    <property type="gene ID" value="ENSCING00000013361.2"/>
</dbReference>
<dbReference type="Pfam" id="PF00010">
    <property type="entry name" value="HLH"/>
    <property type="match status" value="1"/>
</dbReference>
<dbReference type="PANTHER" id="PTHR19290:SF162">
    <property type="entry name" value="TRANSCRIPTION FACTOR ATOH7"/>
    <property type="match status" value="1"/>
</dbReference>